<gene>
    <name evidence="1" type="ORF">CP557_19970</name>
</gene>
<organism evidence="1 2">
    <name type="scientific">Natrinema ejinorense</name>
    <dbReference type="NCBI Taxonomy" id="373386"/>
    <lineage>
        <taxon>Archaea</taxon>
        <taxon>Methanobacteriati</taxon>
        <taxon>Methanobacteriota</taxon>
        <taxon>Stenosarchaea group</taxon>
        <taxon>Halobacteria</taxon>
        <taxon>Halobacteriales</taxon>
        <taxon>Natrialbaceae</taxon>
        <taxon>Natrinema</taxon>
    </lineage>
</organism>
<keyword evidence="2" id="KW-1185">Reference proteome</keyword>
<accession>A0A2A5QPM7</accession>
<dbReference type="AlphaFoldDB" id="A0A2A5QPM7"/>
<dbReference type="EMBL" id="NXNI01000002">
    <property type="protein sequence ID" value="PCR88772.1"/>
    <property type="molecule type" value="Genomic_DNA"/>
</dbReference>
<evidence type="ECO:0000313" key="2">
    <source>
        <dbReference type="Proteomes" id="UP000219689"/>
    </source>
</evidence>
<evidence type="ECO:0000313" key="1">
    <source>
        <dbReference type="EMBL" id="PCR88772.1"/>
    </source>
</evidence>
<sequence>MPFCSLHSFYQSRNRTPKGDVPVAGRTLDRRLDFVPVVTLDPDSFRQAQTIRSLVEWFERAKLARYHGRAKGFRPTPRHSARFFCR</sequence>
<reference evidence="1 2" key="1">
    <citation type="submission" date="2017-09" db="EMBL/GenBank/DDBJ databases">
        <title>Genome sequences of Natrinema ejinorence JCM 13890T.</title>
        <authorList>
            <person name="Roh S.W."/>
            <person name="Kim Y.B."/>
            <person name="Kim J.Y."/>
        </authorList>
    </citation>
    <scope>NUCLEOTIDE SEQUENCE [LARGE SCALE GENOMIC DNA]</scope>
    <source>
        <strain evidence="1 2">JCM 13890</strain>
    </source>
</reference>
<name>A0A2A5QPM7_9EURY</name>
<protein>
    <submittedName>
        <fullName evidence="1">Uncharacterized protein</fullName>
    </submittedName>
</protein>
<proteinExistence type="predicted"/>
<comment type="caution">
    <text evidence="1">The sequence shown here is derived from an EMBL/GenBank/DDBJ whole genome shotgun (WGS) entry which is preliminary data.</text>
</comment>
<dbReference type="Proteomes" id="UP000219689">
    <property type="component" value="Unassembled WGS sequence"/>
</dbReference>